<dbReference type="InterPro" id="IPR037682">
    <property type="entry name" value="TonB_C"/>
</dbReference>
<comment type="similarity">
    <text evidence="2">Belongs to the TonB family.</text>
</comment>
<evidence type="ECO:0000256" key="6">
    <source>
        <dbReference type="ARBA" id="ARBA00022692"/>
    </source>
</evidence>
<keyword evidence="5" id="KW-0997">Cell inner membrane</keyword>
<organism evidence="13">
    <name type="scientific">marine metagenome</name>
    <dbReference type="NCBI Taxonomy" id="408172"/>
    <lineage>
        <taxon>unclassified sequences</taxon>
        <taxon>metagenomes</taxon>
        <taxon>ecological metagenomes</taxon>
    </lineage>
</organism>
<evidence type="ECO:0000259" key="12">
    <source>
        <dbReference type="PROSITE" id="PS52015"/>
    </source>
</evidence>
<dbReference type="Pfam" id="PF03544">
    <property type="entry name" value="TonB_C"/>
    <property type="match status" value="1"/>
</dbReference>
<evidence type="ECO:0000256" key="8">
    <source>
        <dbReference type="ARBA" id="ARBA00022989"/>
    </source>
</evidence>
<dbReference type="EMBL" id="UINC01006613">
    <property type="protein sequence ID" value="SVA28608.1"/>
    <property type="molecule type" value="Genomic_DNA"/>
</dbReference>
<keyword evidence="9 11" id="KW-0472">Membrane</keyword>
<dbReference type="GO" id="GO:0005886">
    <property type="term" value="C:plasma membrane"/>
    <property type="evidence" value="ECO:0007669"/>
    <property type="project" value="UniProtKB-SubCell"/>
</dbReference>
<evidence type="ECO:0000256" key="11">
    <source>
        <dbReference type="SAM" id="Phobius"/>
    </source>
</evidence>
<dbReference type="SUPFAM" id="SSF74653">
    <property type="entry name" value="TolA/TonB C-terminal domain"/>
    <property type="match status" value="1"/>
</dbReference>
<keyword evidence="3" id="KW-0813">Transport</keyword>
<feature type="compositionally biased region" description="Basic residues" evidence="10">
    <location>
        <begin position="97"/>
        <end position="106"/>
    </location>
</feature>
<evidence type="ECO:0000256" key="5">
    <source>
        <dbReference type="ARBA" id="ARBA00022519"/>
    </source>
</evidence>
<dbReference type="GO" id="GO:0055085">
    <property type="term" value="P:transmembrane transport"/>
    <property type="evidence" value="ECO:0007669"/>
    <property type="project" value="InterPro"/>
</dbReference>
<name>A0A381ULU2_9ZZZZ</name>
<keyword evidence="6 11" id="KW-0812">Transmembrane</keyword>
<feature type="region of interest" description="Disordered" evidence="10">
    <location>
        <begin position="1"/>
        <end position="25"/>
    </location>
</feature>
<evidence type="ECO:0000313" key="13">
    <source>
        <dbReference type="EMBL" id="SVA28608.1"/>
    </source>
</evidence>
<reference evidence="13" key="1">
    <citation type="submission" date="2018-05" db="EMBL/GenBank/DDBJ databases">
        <authorList>
            <person name="Lanie J.A."/>
            <person name="Ng W.-L."/>
            <person name="Kazmierczak K.M."/>
            <person name="Andrzejewski T.M."/>
            <person name="Davidsen T.M."/>
            <person name="Wayne K.J."/>
            <person name="Tettelin H."/>
            <person name="Glass J.I."/>
            <person name="Rusch D."/>
            <person name="Podicherti R."/>
            <person name="Tsui H.-C.T."/>
            <person name="Winkler M.E."/>
        </authorList>
    </citation>
    <scope>NUCLEOTIDE SEQUENCE</scope>
</reference>
<feature type="region of interest" description="Disordered" evidence="10">
    <location>
        <begin position="88"/>
        <end position="128"/>
    </location>
</feature>
<evidence type="ECO:0000256" key="10">
    <source>
        <dbReference type="SAM" id="MobiDB-lite"/>
    </source>
</evidence>
<dbReference type="PANTHER" id="PTHR33446">
    <property type="entry name" value="PROTEIN TONB-RELATED"/>
    <property type="match status" value="1"/>
</dbReference>
<accession>A0A381ULU2</accession>
<feature type="transmembrane region" description="Helical" evidence="11">
    <location>
        <begin position="51"/>
        <end position="70"/>
    </location>
</feature>
<keyword evidence="8 11" id="KW-1133">Transmembrane helix</keyword>
<evidence type="ECO:0000256" key="7">
    <source>
        <dbReference type="ARBA" id="ARBA00022927"/>
    </source>
</evidence>
<feature type="compositionally biased region" description="Acidic residues" evidence="10">
    <location>
        <begin position="115"/>
        <end position="128"/>
    </location>
</feature>
<dbReference type="AlphaFoldDB" id="A0A381ULU2"/>
<dbReference type="Gene3D" id="3.30.1150.10">
    <property type="match status" value="1"/>
</dbReference>
<evidence type="ECO:0000256" key="9">
    <source>
        <dbReference type="ARBA" id="ARBA00023136"/>
    </source>
</evidence>
<gene>
    <name evidence="13" type="ORF">METZ01_LOCUS81462</name>
</gene>
<dbReference type="InterPro" id="IPR051045">
    <property type="entry name" value="TonB-dependent_transducer"/>
</dbReference>
<proteinExistence type="inferred from homology"/>
<feature type="domain" description="TonB C-terminal" evidence="12">
    <location>
        <begin position="162"/>
        <end position="252"/>
    </location>
</feature>
<dbReference type="GO" id="GO:0015031">
    <property type="term" value="P:protein transport"/>
    <property type="evidence" value="ECO:0007669"/>
    <property type="project" value="UniProtKB-KW"/>
</dbReference>
<dbReference type="InterPro" id="IPR006260">
    <property type="entry name" value="TonB/TolA_C"/>
</dbReference>
<evidence type="ECO:0000256" key="4">
    <source>
        <dbReference type="ARBA" id="ARBA00022475"/>
    </source>
</evidence>
<feature type="compositionally biased region" description="Basic residues" evidence="10">
    <location>
        <begin position="1"/>
        <end position="13"/>
    </location>
</feature>
<protein>
    <recommendedName>
        <fullName evidence="12">TonB C-terminal domain-containing protein</fullName>
    </recommendedName>
</protein>
<evidence type="ECO:0000256" key="1">
    <source>
        <dbReference type="ARBA" id="ARBA00004383"/>
    </source>
</evidence>
<comment type="subcellular location">
    <subcellularLocation>
        <location evidence="1">Cell inner membrane</location>
        <topology evidence="1">Single-pass membrane protein</topology>
        <orientation evidence="1">Periplasmic side</orientation>
    </subcellularLocation>
</comment>
<evidence type="ECO:0000256" key="3">
    <source>
        <dbReference type="ARBA" id="ARBA00022448"/>
    </source>
</evidence>
<dbReference type="PROSITE" id="PS52015">
    <property type="entry name" value="TONB_CTD"/>
    <property type="match status" value="1"/>
</dbReference>
<sequence length="252" mass="27638">MNKASIRRQKRSTKPLPDPDAPRAQQYDSLAPELMREYLATEVDKKDLKVAGVWALVFHFFLFFIVIPTARVEPIPLRDQMATTIVKRYKPPAPPSRPKKRVKKKTSPIPIPDPTPDDPEPIVDEESEVEFGDPDAEFDVGLPNSPPGPGGARAGAVAMGSGGLIAPIKMTEVLPEYTPAATRAGIQGDVYIEAVVTINGGVTEPKLIRGLPDDELNKRALEAVAKWTFRPGYKDGQPVPVIALFTVTYRIH</sequence>
<evidence type="ECO:0000256" key="2">
    <source>
        <dbReference type="ARBA" id="ARBA00006555"/>
    </source>
</evidence>
<keyword evidence="7" id="KW-0653">Protein transport</keyword>
<dbReference type="NCBIfam" id="TIGR01352">
    <property type="entry name" value="tonB_Cterm"/>
    <property type="match status" value="1"/>
</dbReference>
<keyword evidence="4" id="KW-1003">Cell membrane</keyword>